<gene>
    <name evidence="1" type="ORF">SDC9_160128</name>
</gene>
<reference evidence="1" key="1">
    <citation type="submission" date="2019-08" db="EMBL/GenBank/DDBJ databases">
        <authorList>
            <person name="Kucharzyk K."/>
            <person name="Murdoch R.W."/>
            <person name="Higgins S."/>
            <person name="Loffler F."/>
        </authorList>
    </citation>
    <scope>NUCLEOTIDE SEQUENCE</scope>
</reference>
<proteinExistence type="predicted"/>
<sequence length="106" mass="12185">MALFDQAEAHHHAVPLQTAFHIVIHLQAILLQPYSPFFMGNVLYQQGTDVRERIGNFDHFPIHQIQPVFLIQQEIFPIHVSVADRFLRVVDAGDAVLHIFSSLLQY</sequence>
<comment type="caution">
    <text evidence="1">The sequence shown here is derived from an EMBL/GenBank/DDBJ whole genome shotgun (WGS) entry which is preliminary data.</text>
</comment>
<organism evidence="1">
    <name type="scientific">bioreactor metagenome</name>
    <dbReference type="NCBI Taxonomy" id="1076179"/>
    <lineage>
        <taxon>unclassified sequences</taxon>
        <taxon>metagenomes</taxon>
        <taxon>ecological metagenomes</taxon>
    </lineage>
</organism>
<protein>
    <submittedName>
        <fullName evidence="1">Uncharacterized protein</fullName>
    </submittedName>
</protein>
<name>A0A645FEI5_9ZZZZ</name>
<evidence type="ECO:0000313" key="1">
    <source>
        <dbReference type="EMBL" id="MPN12808.1"/>
    </source>
</evidence>
<dbReference type="AlphaFoldDB" id="A0A645FEI5"/>
<accession>A0A645FEI5</accession>
<dbReference type="EMBL" id="VSSQ01059224">
    <property type="protein sequence ID" value="MPN12808.1"/>
    <property type="molecule type" value="Genomic_DNA"/>
</dbReference>